<reference evidence="1" key="2">
    <citation type="submission" date="2014-02" db="EMBL/GenBank/DDBJ databases">
        <title>Complete DNA sequence of /Kuraishia capsulata/ illustrates novel genomic features among budding yeasts (/Saccharomycotina/).</title>
        <authorList>
            <person name="Morales L."/>
            <person name="Noel B."/>
            <person name="Porcel B."/>
            <person name="Marcet-Houben M."/>
            <person name="Hullo M-F."/>
            <person name="Sacerdot C."/>
            <person name="Tekaia F."/>
            <person name="Leh-Louis V."/>
            <person name="Despons L."/>
            <person name="Khanna V."/>
            <person name="Aury J-M."/>
            <person name="Barbe V."/>
            <person name="Couloux A."/>
            <person name="Labadie K."/>
            <person name="Pelletier E."/>
            <person name="Souciet J-L."/>
            <person name="Boekhout T."/>
            <person name="Gabaldon T."/>
            <person name="Wincker P."/>
            <person name="Dujon B."/>
        </authorList>
    </citation>
    <scope>NUCLEOTIDE SEQUENCE</scope>
    <source>
        <strain evidence="1">CBS 1993</strain>
    </source>
</reference>
<reference evidence="1" key="1">
    <citation type="submission" date="2013-12" db="EMBL/GenBank/DDBJ databases">
        <authorList>
            <person name="Genoscope - CEA"/>
        </authorList>
    </citation>
    <scope>NUCLEOTIDE SEQUENCE</scope>
    <source>
        <strain evidence="1">CBS 1993</strain>
    </source>
</reference>
<keyword evidence="2" id="KW-1185">Reference proteome</keyword>
<sequence length="111" mass="11934">MCSESTRPSDFPGTVTPSKGLTALVQCAVNTSVCPFPRIPSSCPTPGGRAELCHVMSSGGSALHTLRGQDSKTLEDSCLRVLTNWLSAIGYAACRVKARWLGRRPWAKRPM</sequence>
<dbReference type="HOGENOM" id="CLU_2158805_0_0_1"/>
<proteinExistence type="predicted"/>
<dbReference type="GeneID" id="34517776"/>
<accession>W6MFJ6</accession>
<evidence type="ECO:0000313" key="1">
    <source>
        <dbReference type="EMBL" id="CDK24371.1"/>
    </source>
</evidence>
<gene>
    <name evidence="1" type="ORF">KUCA_T00000332001</name>
</gene>
<dbReference type="AlphaFoldDB" id="W6MFJ6"/>
<dbReference type="RefSeq" id="XP_022456388.1">
    <property type="nucleotide sequence ID" value="XM_022604862.1"/>
</dbReference>
<organism evidence="1 2">
    <name type="scientific">Kuraishia capsulata CBS 1993</name>
    <dbReference type="NCBI Taxonomy" id="1382522"/>
    <lineage>
        <taxon>Eukaryota</taxon>
        <taxon>Fungi</taxon>
        <taxon>Dikarya</taxon>
        <taxon>Ascomycota</taxon>
        <taxon>Saccharomycotina</taxon>
        <taxon>Pichiomycetes</taxon>
        <taxon>Pichiales</taxon>
        <taxon>Pichiaceae</taxon>
        <taxon>Kuraishia</taxon>
    </lineage>
</organism>
<evidence type="ECO:0000313" key="2">
    <source>
        <dbReference type="Proteomes" id="UP000019384"/>
    </source>
</evidence>
<dbReference type="Proteomes" id="UP000019384">
    <property type="component" value="Unassembled WGS sequence"/>
</dbReference>
<name>W6MFJ6_9ASCO</name>
<protein>
    <submittedName>
        <fullName evidence="1">Uncharacterized protein</fullName>
    </submittedName>
</protein>
<dbReference type="EMBL" id="HG793125">
    <property type="protein sequence ID" value="CDK24371.1"/>
    <property type="molecule type" value="Genomic_DNA"/>
</dbReference>